<gene>
    <name evidence="2" type="ORF">TrCOL_g5507</name>
</gene>
<proteinExistence type="predicted"/>
<dbReference type="Pfam" id="PF01323">
    <property type="entry name" value="DSBA"/>
    <property type="match status" value="1"/>
</dbReference>
<dbReference type="OrthoDB" id="60308at2759"/>
<organism evidence="2 3">
    <name type="scientific">Triparma columacea</name>
    <dbReference type="NCBI Taxonomy" id="722753"/>
    <lineage>
        <taxon>Eukaryota</taxon>
        <taxon>Sar</taxon>
        <taxon>Stramenopiles</taxon>
        <taxon>Ochrophyta</taxon>
        <taxon>Bolidophyceae</taxon>
        <taxon>Parmales</taxon>
        <taxon>Triparmaceae</taxon>
        <taxon>Triparma</taxon>
    </lineage>
</organism>
<protein>
    <recommendedName>
        <fullName evidence="1">DSBA-like thioredoxin domain-containing protein</fullName>
    </recommendedName>
</protein>
<dbReference type="GO" id="GO:0016491">
    <property type="term" value="F:oxidoreductase activity"/>
    <property type="evidence" value="ECO:0007669"/>
    <property type="project" value="InterPro"/>
</dbReference>
<dbReference type="InterPro" id="IPR001853">
    <property type="entry name" value="DSBA-like_thioredoxin_dom"/>
</dbReference>
<name>A0A9W7G2C9_9STRA</name>
<dbReference type="SUPFAM" id="SSF52833">
    <property type="entry name" value="Thioredoxin-like"/>
    <property type="match status" value="1"/>
</dbReference>
<evidence type="ECO:0000313" key="3">
    <source>
        <dbReference type="Proteomes" id="UP001165065"/>
    </source>
</evidence>
<dbReference type="PANTHER" id="PTHR13887">
    <property type="entry name" value="GLUTATHIONE S-TRANSFERASE KAPPA"/>
    <property type="match status" value="1"/>
</dbReference>
<feature type="domain" description="DSBA-like thioredoxin" evidence="1">
    <location>
        <begin position="29"/>
        <end position="149"/>
    </location>
</feature>
<sequence length="157" mass="17781">MEHLKNKYGSAAIERFSRPNNPLEVAGSKVGITFNASRRVIQTSKGHRLVEFLKKRGENTDGFMDVLFRRYFEEARDLSLTPELLEAIEEVGFDKVEASVFLSGKEEEEAVFKKDEEYKMKGVSGVPFFFLGGYKFSGAQPVAVFEEVLGELVEEEK</sequence>
<comment type="caution">
    <text evidence="2">The sequence shown here is derived from an EMBL/GenBank/DDBJ whole genome shotgun (WGS) entry which is preliminary data.</text>
</comment>
<dbReference type="Gene3D" id="3.40.30.10">
    <property type="entry name" value="Glutaredoxin"/>
    <property type="match status" value="1"/>
</dbReference>
<evidence type="ECO:0000259" key="1">
    <source>
        <dbReference type="Pfam" id="PF01323"/>
    </source>
</evidence>
<accession>A0A9W7G2C9</accession>
<dbReference type="EMBL" id="BRYA01000702">
    <property type="protein sequence ID" value="GMI30220.1"/>
    <property type="molecule type" value="Genomic_DNA"/>
</dbReference>
<dbReference type="PANTHER" id="PTHR13887:SF41">
    <property type="entry name" value="THIOREDOXIN SUPERFAMILY PROTEIN"/>
    <property type="match status" value="1"/>
</dbReference>
<reference evidence="3" key="1">
    <citation type="journal article" date="2023" name="Commun. Biol.">
        <title>Genome analysis of Parmales, the sister group of diatoms, reveals the evolutionary specialization of diatoms from phago-mixotrophs to photoautotrophs.</title>
        <authorList>
            <person name="Ban H."/>
            <person name="Sato S."/>
            <person name="Yoshikawa S."/>
            <person name="Yamada K."/>
            <person name="Nakamura Y."/>
            <person name="Ichinomiya M."/>
            <person name="Sato N."/>
            <person name="Blanc-Mathieu R."/>
            <person name="Endo H."/>
            <person name="Kuwata A."/>
            <person name="Ogata H."/>
        </authorList>
    </citation>
    <scope>NUCLEOTIDE SEQUENCE [LARGE SCALE GENOMIC DNA]</scope>
</reference>
<evidence type="ECO:0000313" key="2">
    <source>
        <dbReference type="EMBL" id="GMI30220.1"/>
    </source>
</evidence>
<dbReference type="AlphaFoldDB" id="A0A9W7G2C9"/>
<dbReference type="Proteomes" id="UP001165065">
    <property type="component" value="Unassembled WGS sequence"/>
</dbReference>
<dbReference type="InterPro" id="IPR036249">
    <property type="entry name" value="Thioredoxin-like_sf"/>
</dbReference>
<keyword evidence="3" id="KW-1185">Reference proteome</keyword>